<keyword evidence="1" id="KW-1133">Transmembrane helix</keyword>
<evidence type="ECO:0000256" key="2">
    <source>
        <dbReference type="SAM" id="SignalP"/>
    </source>
</evidence>
<keyword evidence="2" id="KW-0732">Signal</keyword>
<accession>A0AAI8YQ64</accession>
<keyword evidence="1" id="KW-0472">Membrane</keyword>
<dbReference type="Proteomes" id="UP001295740">
    <property type="component" value="Unassembled WGS sequence"/>
</dbReference>
<comment type="caution">
    <text evidence="3">The sequence shown here is derived from an EMBL/GenBank/DDBJ whole genome shotgun (WGS) entry which is preliminary data.</text>
</comment>
<sequence length="281" mass="29707">MGSFLMAALPSTLLSLLLLSGSSLVSATVGRSACLRRDANELAEAVACGDKGSLRYCFTNVPAYLEQSDVEQCFQNAGCGPDEARIETQYVVKVCDEGQSVAEIRRRGPDPTPAPIPMPAPQSGAAITTTVKGGALTTVQCSTSTTLHTSMCPIAHSGPSSGQELPCYPTDISYLKCAHTNHCSVNDFGVNICKLKNDELNAGQLVVTIILAAVAALGVLVFMIFCIRDKRAQKALRVRKEADEIAKTQAAMGARPNFDMGFDAPSHSISAGDPFSDAPRH</sequence>
<keyword evidence="4" id="KW-1185">Reference proteome</keyword>
<dbReference type="EMBL" id="CAUWAG010000020">
    <property type="protein sequence ID" value="CAJ2513234.1"/>
    <property type="molecule type" value="Genomic_DNA"/>
</dbReference>
<gene>
    <name evidence="3" type="ORF">KHLLAP_LOCUS13702</name>
</gene>
<feature type="chain" id="PRO_5042591359" evidence="2">
    <location>
        <begin position="28"/>
        <end position="281"/>
    </location>
</feature>
<organism evidence="3 4">
    <name type="scientific">Anthostomella pinea</name>
    <dbReference type="NCBI Taxonomy" id="933095"/>
    <lineage>
        <taxon>Eukaryota</taxon>
        <taxon>Fungi</taxon>
        <taxon>Dikarya</taxon>
        <taxon>Ascomycota</taxon>
        <taxon>Pezizomycotina</taxon>
        <taxon>Sordariomycetes</taxon>
        <taxon>Xylariomycetidae</taxon>
        <taxon>Xylariales</taxon>
        <taxon>Xylariaceae</taxon>
        <taxon>Anthostomella</taxon>
    </lineage>
</organism>
<dbReference type="AlphaFoldDB" id="A0AAI8YQ64"/>
<proteinExistence type="predicted"/>
<feature type="transmembrane region" description="Helical" evidence="1">
    <location>
        <begin position="205"/>
        <end position="227"/>
    </location>
</feature>
<name>A0AAI8YQ64_9PEZI</name>
<feature type="signal peptide" evidence="2">
    <location>
        <begin position="1"/>
        <end position="27"/>
    </location>
</feature>
<evidence type="ECO:0000256" key="1">
    <source>
        <dbReference type="SAM" id="Phobius"/>
    </source>
</evidence>
<keyword evidence="1" id="KW-0812">Transmembrane</keyword>
<evidence type="ECO:0000313" key="3">
    <source>
        <dbReference type="EMBL" id="CAJ2513234.1"/>
    </source>
</evidence>
<reference evidence="3" key="1">
    <citation type="submission" date="2023-10" db="EMBL/GenBank/DDBJ databases">
        <authorList>
            <person name="Hackl T."/>
        </authorList>
    </citation>
    <scope>NUCLEOTIDE SEQUENCE</scope>
</reference>
<protein>
    <submittedName>
        <fullName evidence="3">Uu.00g013530.m01.CDS01</fullName>
    </submittedName>
</protein>
<evidence type="ECO:0000313" key="4">
    <source>
        <dbReference type="Proteomes" id="UP001295740"/>
    </source>
</evidence>